<sequence>MMEPSDFFGYDFVADPYPGYAWLRKNSPVHQIQQPDGLCIWLLTRYEDVRAALGDPRLSKDPRNAADQLRGARVTGLVTPDGRVVVNNLLNSDAADHRRLKNVIGKAFQPRTVEFFRPWIQQFTDDLLGDLPGQDAVDLIARLAQPLPVLVMCRIMGMAPAEALAVTAWRDDVAYPSYIDVLPTAPDAAGEFFAYFVELLERKRACLKSGESKRPEEHGLVDELVAAHHRGTINDDELIGMVTALFIAGTESTTNFIGNAVLALLTHDEQRHFLRHNPEMTAHAVDELIRYDGPAEKATFRVATEDVCYSGTTIPRGSIVGLVLNSANRDEDVFPAADSLDLSRGSPAHVGFGHGPHFCLGAPLARLETQIVFRSVVDRFPDMRLAIPVEQLRWRIFGPHHGLHALPVVLGA</sequence>
<keyword evidence="5 9" id="KW-0479">Metal-binding</keyword>
<dbReference type="AlphaFoldDB" id="A0A840QJY6"/>
<evidence type="ECO:0000256" key="6">
    <source>
        <dbReference type="ARBA" id="ARBA00023002"/>
    </source>
</evidence>
<gene>
    <name evidence="10" type="ORF">BJ970_006012</name>
</gene>
<dbReference type="InterPro" id="IPR002397">
    <property type="entry name" value="Cyt_P450_B"/>
</dbReference>
<evidence type="ECO:0000256" key="5">
    <source>
        <dbReference type="ARBA" id="ARBA00022723"/>
    </source>
</evidence>
<organism evidence="10 11">
    <name type="scientific">Saccharopolyspora phatthalungensis</name>
    <dbReference type="NCBI Taxonomy" id="664693"/>
    <lineage>
        <taxon>Bacteria</taxon>
        <taxon>Bacillati</taxon>
        <taxon>Actinomycetota</taxon>
        <taxon>Actinomycetes</taxon>
        <taxon>Pseudonocardiales</taxon>
        <taxon>Pseudonocardiaceae</taxon>
        <taxon>Saccharopolyspora</taxon>
    </lineage>
</organism>
<keyword evidence="3" id="KW-0963">Cytoplasm</keyword>
<dbReference type="EMBL" id="JACHIW010000002">
    <property type="protein sequence ID" value="MBB5158413.1"/>
    <property type="molecule type" value="Genomic_DNA"/>
</dbReference>
<dbReference type="RefSeq" id="WP_184730169.1">
    <property type="nucleotide sequence ID" value="NZ_JACHIW010000002.1"/>
</dbReference>
<dbReference type="FunFam" id="1.10.630.10:FF:000018">
    <property type="entry name" value="Cytochrome P450 monooxygenase"/>
    <property type="match status" value="1"/>
</dbReference>
<evidence type="ECO:0000256" key="7">
    <source>
        <dbReference type="ARBA" id="ARBA00023004"/>
    </source>
</evidence>
<protein>
    <submittedName>
        <fullName evidence="10">Cytochrome P450</fullName>
    </submittedName>
</protein>
<proteinExistence type="inferred from homology"/>
<dbReference type="SUPFAM" id="SSF48264">
    <property type="entry name" value="Cytochrome P450"/>
    <property type="match status" value="1"/>
</dbReference>
<dbReference type="GO" id="GO:0004497">
    <property type="term" value="F:monooxygenase activity"/>
    <property type="evidence" value="ECO:0007669"/>
    <property type="project" value="UniProtKB-KW"/>
</dbReference>
<dbReference type="CDD" id="cd11029">
    <property type="entry name" value="CYP107-like"/>
    <property type="match status" value="1"/>
</dbReference>
<dbReference type="Pfam" id="PF00067">
    <property type="entry name" value="p450"/>
    <property type="match status" value="1"/>
</dbReference>
<comment type="subcellular location">
    <subcellularLocation>
        <location evidence="1">Cytoplasm</location>
    </subcellularLocation>
</comment>
<dbReference type="GO" id="GO:0005737">
    <property type="term" value="C:cytoplasm"/>
    <property type="evidence" value="ECO:0007669"/>
    <property type="project" value="UniProtKB-SubCell"/>
</dbReference>
<evidence type="ECO:0000256" key="2">
    <source>
        <dbReference type="ARBA" id="ARBA00010617"/>
    </source>
</evidence>
<evidence type="ECO:0000256" key="3">
    <source>
        <dbReference type="ARBA" id="ARBA00022490"/>
    </source>
</evidence>
<dbReference type="GO" id="GO:0016705">
    <property type="term" value="F:oxidoreductase activity, acting on paired donors, with incorporation or reduction of molecular oxygen"/>
    <property type="evidence" value="ECO:0007669"/>
    <property type="project" value="InterPro"/>
</dbReference>
<keyword evidence="6 9" id="KW-0560">Oxidoreductase</keyword>
<dbReference type="Proteomes" id="UP000584374">
    <property type="component" value="Unassembled WGS sequence"/>
</dbReference>
<dbReference type="InterPro" id="IPR036396">
    <property type="entry name" value="Cyt_P450_sf"/>
</dbReference>
<dbReference type="PROSITE" id="PS00086">
    <property type="entry name" value="CYTOCHROME_P450"/>
    <property type="match status" value="1"/>
</dbReference>
<keyword evidence="8 9" id="KW-0503">Monooxygenase</keyword>
<dbReference type="PRINTS" id="PR00359">
    <property type="entry name" value="BP450"/>
</dbReference>
<evidence type="ECO:0000256" key="4">
    <source>
        <dbReference type="ARBA" id="ARBA00022617"/>
    </source>
</evidence>
<name>A0A840QJY6_9PSEU</name>
<keyword evidence="4 9" id="KW-0349">Heme</keyword>
<dbReference type="GO" id="GO:0020037">
    <property type="term" value="F:heme binding"/>
    <property type="evidence" value="ECO:0007669"/>
    <property type="project" value="InterPro"/>
</dbReference>
<evidence type="ECO:0000313" key="11">
    <source>
        <dbReference type="Proteomes" id="UP000584374"/>
    </source>
</evidence>
<dbReference type="PANTHER" id="PTHR46696:SF1">
    <property type="entry name" value="CYTOCHROME P450 YJIB-RELATED"/>
    <property type="match status" value="1"/>
</dbReference>
<dbReference type="InterPro" id="IPR017972">
    <property type="entry name" value="Cyt_P450_CS"/>
</dbReference>
<evidence type="ECO:0000256" key="8">
    <source>
        <dbReference type="ARBA" id="ARBA00023033"/>
    </source>
</evidence>
<dbReference type="GO" id="GO:0005506">
    <property type="term" value="F:iron ion binding"/>
    <property type="evidence" value="ECO:0007669"/>
    <property type="project" value="InterPro"/>
</dbReference>
<evidence type="ECO:0000313" key="10">
    <source>
        <dbReference type="EMBL" id="MBB5158413.1"/>
    </source>
</evidence>
<keyword evidence="11" id="KW-1185">Reference proteome</keyword>
<comment type="similarity">
    <text evidence="2 9">Belongs to the cytochrome P450 family.</text>
</comment>
<keyword evidence="7 9" id="KW-0408">Iron</keyword>
<dbReference type="InterPro" id="IPR001128">
    <property type="entry name" value="Cyt_P450"/>
</dbReference>
<dbReference type="PANTHER" id="PTHR46696">
    <property type="entry name" value="P450, PUTATIVE (EUROFUNG)-RELATED"/>
    <property type="match status" value="1"/>
</dbReference>
<accession>A0A840QJY6</accession>
<comment type="caution">
    <text evidence="10">The sequence shown here is derived from an EMBL/GenBank/DDBJ whole genome shotgun (WGS) entry which is preliminary data.</text>
</comment>
<evidence type="ECO:0000256" key="1">
    <source>
        <dbReference type="ARBA" id="ARBA00004496"/>
    </source>
</evidence>
<evidence type="ECO:0000256" key="9">
    <source>
        <dbReference type="RuleBase" id="RU000461"/>
    </source>
</evidence>
<dbReference type="Gene3D" id="1.10.630.10">
    <property type="entry name" value="Cytochrome P450"/>
    <property type="match status" value="1"/>
</dbReference>
<reference evidence="10 11" key="1">
    <citation type="submission" date="2020-08" db="EMBL/GenBank/DDBJ databases">
        <title>Sequencing the genomes of 1000 actinobacteria strains.</title>
        <authorList>
            <person name="Klenk H.-P."/>
        </authorList>
    </citation>
    <scope>NUCLEOTIDE SEQUENCE [LARGE SCALE GENOMIC DNA]</scope>
    <source>
        <strain evidence="10 11">DSM 45584</strain>
    </source>
</reference>